<proteinExistence type="predicted"/>
<comment type="caution">
    <text evidence="2">The sequence shown here is derived from an EMBL/GenBank/DDBJ whole genome shotgun (WGS) entry which is preliminary data.</text>
</comment>
<evidence type="ECO:0000256" key="1">
    <source>
        <dbReference type="SAM" id="SignalP"/>
    </source>
</evidence>
<feature type="signal peptide" evidence="1">
    <location>
        <begin position="1"/>
        <end position="19"/>
    </location>
</feature>
<evidence type="ECO:0000313" key="2">
    <source>
        <dbReference type="EMBL" id="OZY86972.1"/>
    </source>
</evidence>
<protein>
    <recommendedName>
        <fullName evidence="4">DUF4019 domain-containing protein</fullName>
    </recommendedName>
</protein>
<organism evidence="2 3">
    <name type="scientific">Cellvibrio mixtus</name>
    <dbReference type="NCBI Taxonomy" id="39650"/>
    <lineage>
        <taxon>Bacteria</taxon>
        <taxon>Pseudomonadati</taxon>
        <taxon>Pseudomonadota</taxon>
        <taxon>Gammaproteobacteria</taxon>
        <taxon>Cellvibrionales</taxon>
        <taxon>Cellvibrionaceae</taxon>
        <taxon>Cellvibrio</taxon>
    </lineage>
</organism>
<keyword evidence="1" id="KW-0732">Signal</keyword>
<dbReference type="RefSeq" id="WP_094984492.1">
    <property type="nucleotide sequence ID" value="NZ_NHNI01000001.1"/>
</dbReference>
<accession>A0A266QAU4</accession>
<evidence type="ECO:0008006" key="4">
    <source>
        <dbReference type="Google" id="ProtNLM"/>
    </source>
</evidence>
<sequence length="166" mass="19093">MKIHAALFLLLAFPIFVKADCGKSVELSLKGYLVAINESNYEYISQCASVEALNSYVQTVQHFVEKYPAVSRGHPAWEESLNLLKEGKINQKELFIKIKTAQKDQRTADHTKIETLEYIGSIKENKQTHVLYRVIAKEELVPSVQPKVFSFILEDGQWKYAYFTYL</sequence>
<reference evidence="3" key="1">
    <citation type="submission" date="2017-05" db="EMBL/GenBank/DDBJ databases">
        <authorList>
            <person name="Barney B.M."/>
        </authorList>
    </citation>
    <scope>NUCLEOTIDE SEQUENCE [LARGE SCALE GENOMIC DNA]</scope>
    <source>
        <strain evidence="3">PSBB022</strain>
    </source>
</reference>
<feature type="chain" id="PRO_5013374740" description="DUF4019 domain-containing protein" evidence="1">
    <location>
        <begin position="20"/>
        <end position="166"/>
    </location>
</feature>
<dbReference type="AlphaFoldDB" id="A0A266QAU4"/>
<name>A0A266QAU4_9GAMM</name>
<dbReference type="EMBL" id="NHNI01000001">
    <property type="protein sequence ID" value="OZY86972.1"/>
    <property type="molecule type" value="Genomic_DNA"/>
</dbReference>
<keyword evidence="3" id="KW-1185">Reference proteome</keyword>
<evidence type="ECO:0000313" key="3">
    <source>
        <dbReference type="Proteomes" id="UP000216101"/>
    </source>
</evidence>
<gene>
    <name evidence="2" type="ORF">CBP51_08265</name>
</gene>
<dbReference type="Proteomes" id="UP000216101">
    <property type="component" value="Unassembled WGS sequence"/>
</dbReference>